<dbReference type="InterPro" id="IPR002129">
    <property type="entry name" value="PyrdxlP-dep_de-COase"/>
</dbReference>
<comment type="similarity">
    <text evidence="5">Belongs to the group II decarboxylase family. Sphingosine-1-phosphate lyase subfamily.</text>
</comment>
<dbReference type="GO" id="GO:0030170">
    <property type="term" value="F:pyridoxal phosphate binding"/>
    <property type="evidence" value="ECO:0007669"/>
    <property type="project" value="InterPro"/>
</dbReference>
<dbReference type="AlphaFoldDB" id="X0YNN7"/>
<dbReference type="InterPro" id="IPR015421">
    <property type="entry name" value="PyrdxlP-dep_Trfase_major"/>
</dbReference>
<evidence type="ECO:0000313" key="6">
    <source>
        <dbReference type="EMBL" id="GAG57899.1"/>
    </source>
</evidence>
<sequence length="305" mass="33430">MQKEGIEKQKIFELLEKKLKKDLSYDSGSILGSMCSEPLSIAKEIHNKYISKNLGDPGLFLGTAELEDEVIREIGKLFGNSDIYGTFTTGGSEANLIAMRIARNLRPHIKKPEIVLPRSAHISFDKAADLLNIKLKKVNLLDNFQLDLNHLESLVNDKTCAVVGVAGTTSLGLVDPIEEIGECIQGRDIFFHVDAAFGGFVLPFLKELGYPVPAWDFSVKSVDSITADPHKMGLGIIPSGGYLIKDASILEKTGFEIPYLAGGNFKHFHIVGTRPGSPIIAFWATLKLLGVNGFKEIVKKCMENT</sequence>
<keyword evidence="4" id="KW-0456">Lyase</keyword>
<proteinExistence type="inferred from homology"/>
<keyword evidence="2" id="KW-0210">Decarboxylase</keyword>
<dbReference type="PANTHER" id="PTHR42735:SF6">
    <property type="entry name" value="SPHINGOSINE-1-PHOSPHATE LYASE 1"/>
    <property type="match status" value="1"/>
</dbReference>
<feature type="non-terminal residue" evidence="6">
    <location>
        <position position="305"/>
    </location>
</feature>
<dbReference type="SUPFAM" id="SSF53383">
    <property type="entry name" value="PLP-dependent transferases"/>
    <property type="match status" value="1"/>
</dbReference>
<reference evidence="6" key="1">
    <citation type="journal article" date="2014" name="Front. Microbiol.">
        <title>High frequency of phylogenetically diverse reductive dehalogenase-homologous genes in deep subseafloor sedimentary metagenomes.</title>
        <authorList>
            <person name="Kawai M."/>
            <person name="Futagami T."/>
            <person name="Toyoda A."/>
            <person name="Takaki Y."/>
            <person name="Nishi S."/>
            <person name="Hori S."/>
            <person name="Arai W."/>
            <person name="Tsubouchi T."/>
            <person name="Morono Y."/>
            <person name="Uchiyama I."/>
            <person name="Ito T."/>
            <person name="Fujiyama A."/>
            <person name="Inagaki F."/>
            <person name="Takami H."/>
        </authorList>
    </citation>
    <scope>NUCLEOTIDE SEQUENCE</scope>
    <source>
        <strain evidence="6">Expedition CK06-06</strain>
    </source>
</reference>
<comment type="cofactor">
    <cofactor evidence="1">
        <name>pyridoxal 5'-phosphate</name>
        <dbReference type="ChEBI" id="CHEBI:597326"/>
    </cofactor>
</comment>
<dbReference type="Gene3D" id="3.40.640.10">
    <property type="entry name" value="Type I PLP-dependent aspartate aminotransferase-like (Major domain)"/>
    <property type="match status" value="1"/>
</dbReference>
<dbReference type="PANTHER" id="PTHR42735">
    <property type="match status" value="1"/>
</dbReference>
<dbReference type="EMBL" id="BART01006107">
    <property type="protein sequence ID" value="GAG57899.1"/>
    <property type="molecule type" value="Genomic_DNA"/>
</dbReference>
<evidence type="ECO:0008006" key="7">
    <source>
        <dbReference type="Google" id="ProtNLM"/>
    </source>
</evidence>
<name>X0YNN7_9ZZZZ</name>
<dbReference type="Pfam" id="PF00282">
    <property type="entry name" value="Pyridoxal_deC"/>
    <property type="match status" value="1"/>
</dbReference>
<gene>
    <name evidence="6" type="ORF">S01H4_13895</name>
</gene>
<accession>X0YNN7</accession>
<comment type="caution">
    <text evidence="6">The sequence shown here is derived from an EMBL/GenBank/DDBJ whole genome shotgun (WGS) entry which is preliminary data.</text>
</comment>
<evidence type="ECO:0000256" key="3">
    <source>
        <dbReference type="ARBA" id="ARBA00022898"/>
    </source>
</evidence>
<organism evidence="6">
    <name type="scientific">marine sediment metagenome</name>
    <dbReference type="NCBI Taxonomy" id="412755"/>
    <lineage>
        <taxon>unclassified sequences</taxon>
        <taxon>metagenomes</taxon>
        <taxon>ecological metagenomes</taxon>
    </lineage>
</organism>
<dbReference type="InterPro" id="IPR015424">
    <property type="entry name" value="PyrdxlP-dep_Trfase"/>
</dbReference>
<dbReference type="GO" id="GO:0015937">
    <property type="term" value="P:coenzyme A biosynthetic process"/>
    <property type="evidence" value="ECO:0007669"/>
    <property type="project" value="TreeGrafter"/>
</dbReference>
<dbReference type="GO" id="GO:0019752">
    <property type="term" value="P:carboxylic acid metabolic process"/>
    <property type="evidence" value="ECO:0007669"/>
    <property type="project" value="InterPro"/>
</dbReference>
<evidence type="ECO:0000256" key="4">
    <source>
        <dbReference type="ARBA" id="ARBA00023239"/>
    </source>
</evidence>
<protein>
    <recommendedName>
        <fullName evidence="7">Tyrosine decarboxylase MfnA</fullName>
    </recommendedName>
</protein>
<dbReference type="InterPro" id="IPR050477">
    <property type="entry name" value="GrpII_AminoAcid_Decarb"/>
</dbReference>
<dbReference type="InterPro" id="IPR020931">
    <property type="entry name" value="MfnA"/>
</dbReference>
<dbReference type="Gene3D" id="3.90.1150.10">
    <property type="entry name" value="Aspartate Aminotransferase, domain 1"/>
    <property type="match status" value="1"/>
</dbReference>
<dbReference type="GO" id="GO:0004068">
    <property type="term" value="F:aspartate 1-decarboxylase activity"/>
    <property type="evidence" value="ECO:0007669"/>
    <property type="project" value="TreeGrafter"/>
</dbReference>
<evidence type="ECO:0000256" key="1">
    <source>
        <dbReference type="ARBA" id="ARBA00001933"/>
    </source>
</evidence>
<dbReference type="InterPro" id="IPR015422">
    <property type="entry name" value="PyrdxlP-dep_Trfase_small"/>
</dbReference>
<dbReference type="NCBIfam" id="TIGR03812">
    <property type="entry name" value="tyr_de_CO2_Arch"/>
    <property type="match status" value="1"/>
</dbReference>
<evidence type="ECO:0000256" key="2">
    <source>
        <dbReference type="ARBA" id="ARBA00022793"/>
    </source>
</evidence>
<evidence type="ECO:0000256" key="5">
    <source>
        <dbReference type="ARBA" id="ARBA00038302"/>
    </source>
</evidence>
<keyword evidence="3" id="KW-0663">Pyridoxal phosphate</keyword>